<dbReference type="InterPro" id="IPR013249">
    <property type="entry name" value="RNA_pol_sigma70_r4_t2"/>
</dbReference>
<reference evidence="8 9" key="1">
    <citation type="submission" date="2023-07" db="EMBL/GenBank/DDBJ databases">
        <title>Sorghum-associated microbial communities from plants grown in Nebraska, USA.</title>
        <authorList>
            <person name="Schachtman D."/>
        </authorList>
    </citation>
    <scope>NUCLEOTIDE SEQUENCE [LARGE SCALE GENOMIC DNA]</scope>
    <source>
        <strain evidence="8 9">CC482</strain>
    </source>
</reference>
<evidence type="ECO:0000259" key="6">
    <source>
        <dbReference type="Pfam" id="PF04542"/>
    </source>
</evidence>
<organism evidence="8 9">
    <name type="scientific">Paenibacillus harenae</name>
    <dbReference type="NCBI Taxonomy" id="306543"/>
    <lineage>
        <taxon>Bacteria</taxon>
        <taxon>Bacillati</taxon>
        <taxon>Bacillota</taxon>
        <taxon>Bacilli</taxon>
        <taxon>Bacillales</taxon>
        <taxon>Paenibacillaceae</taxon>
        <taxon>Paenibacillus</taxon>
    </lineage>
</organism>
<name>A0ABT9U9K0_PAEHA</name>
<dbReference type="SUPFAM" id="SSF88659">
    <property type="entry name" value="Sigma3 and sigma4 domains of RNA polymerase sigma factors"/>
    <property type="match status" value="1"/>
</dbReference>
<keyword evidence="2" id="KW-0805">Transcription regulation</keyword>
<dbReference type="Gene3D" id="1.10.1740.10">
    <property type="match status" value="1"/>
</dbReference>
<dbReference type="PANTHER" id="PTHR43133:SF8">
    <property type="entry name" value="RNA POLYMERASE SIGMA FACTOR HI_1459-RELATED"/>
    <property type="match status" value="1"/>
</dbReference>
<evidence type="ECO:0000259" key="7">
    <source>
        <dbReference type="Pfam" id="PF08281"/>
    </source>
</evidence>
<dbReference type="InterPro" id="IPR013324">
    <property type="entry name" value="RNA_pol_sigma_r3/r4-like"/>
</dbReference>
<proteinExistence type="inferred from homology"/>
<comment type="similarity">
    <text evidence="1">Belongs to the sigma-70 factor family. ECF subfamily.</text>
</comment>
<dbReference type="Pfam" id="PF08281">
    <property type="entry name" value="Sigma70_r4_2"/>
    <property type="match status" value="1"/>
</dbReference>
<keyword evidence="3" id="KW-0731">Sigma factor</keyword>
<dbReference type="RefSeq" id="WP_307206476.1">
    <property type="nucleotide sequence ID" value="NZ_JAUSSU010000009.1"/>
</dbReference>
<dbReference type="NCBIfam" id="TIGR02937">
    <property type="entry name" value="sigma70-ECF"/>
    <property type="match status" value="1"/>
</dbReference>
<dbReference type="Pfam" id="PF04542">
    <property type="entry name" value="Sigma70_r2"/>
    <property type="match status" value="1"/>
</dbReference>
<evidence type="ECO:0000256" key="3">
    <source>
        <dbReference type="ARBA" id="ARBA00023082"/>
    </source>
</evidence>
<dbReference type="InterPro" id="IPR013325">
    <property type="entry name" value="RNA_pol_sigma_r2"/>
</dbReference>
<dbReference type="Proteomes" id="UP001229346">
    <property type="component" value="Unassembled WGS sequence"/>
</dbReference>
<evidence type="ECO:0000256" key="1">
    <source>
        <dbReference type="ARBA" id="ARBA00010641"/>
    </source>
</evidence>
<comment type="caution">
    <text evidence="8">The sequence shown here is derived from an EMBL/GenBank/DDBJ whole genome shotgun (WGS) entry which is preliminary data.</text>
</comment>
<evidence type="ECO:0000313" key="8">
    <source>
        <dbReference type="EMBL" id="MDQ0115109.1"/>
    </source>
</evidence>
<feature type="domain" description="RNA polymerase sigma-70 region 2" evidence="6">
    <location>
        <begin position="12"/>
        <end position="76"/>
    </location>
</feature>
<evidence type="ECO:0000313" key="9">
    <source>
        <dbReference type="Proteomes" id="UP001229346"/>
    </source>
</evidence>
<dbReference type="InterPro" id="IPR036388">
    <property type="entry name" value="WH-like_DNA-bd_sf"/>
</dbReference>
<dbReference type="InterPro" id="IPR039425">
    <property type="entry name" value="RNA_pol_sigma-70-like"/>
</dbReference>
<keyword evidence="9" id="KW-1185">Reference proteome</keyword>
<accession>A0ABT9U9K0</accession>
<gene>
    <name evidence="8" type="ORF">J2T15_004566</name>
</gene>
<evidence type="ECO:0000256" key="2">
    <source>
        <dbReference type="ARBA" id="ARBA00023015"/>
    </source>
</evidence>
<dbReference type="SUPFAM" id="SSF88946">
    <property type="entry name" value="Sigma2 domain of RNA polymerase sigma factors"/>
    <property type="match status" value="1"/>
</dbReference>
<evidence type="ECO:0000256" key="5">
    <source>
        <dbReference type="ARBA" id="ARBA00023163"/>
    </source>
</evidence>
<keyword evidence="5" id="KW-0804">Transcription</keyword>
<keyword evidence="4" id="KW-0238">DNA-binding</keyword>
<dbReference type="Gene3D" id="1.10.10.10">
    <property type="entry name" value="Winged helix-like DNA-binding domain superfamily/Winged helix DNA-binding domain"/>
    <property type="match status" value="1"/>
</dbReference>
<protein>
    <submittedName>
        <fullName evidence="8">RNA polymerase sigma-70 factor (ECF subfamily)</fullName>
    </submittedName>
</protein>
<dbReference type="PANTHER" id="PTHR43133">
    <property type="entry name" value="RNA POLYMERASE ECF-TYPE SIGMA FACTO"/>
    <property type="match status" value="1"/>
</dbReference>
<dbReference type="EMBL" id="JAUSSU010000009">
    <property type="protein sequence ID" value="MDQ0115109.1"/>
    <property type="molecule type" value="Genomic_DNA"/>
</dbReference>
<dbReference type="InterPro" id="IPR007627">
    <property type="entry name" value="RNA_pol_sigma70_r2"/>
</dbReference>
<feature type="domain" description="RNA polymerase sigma factor 70 region 4 type 2" evidence="7">
    <location>
        <begin position="101"/>
        <end position="153"/>
    </location>
</feature>
<dbReference type="InterPro" id="IPR014284">
    <property type="entry name" value="RNA_pol_sigma-70_dom"/>
</dbReference>
<evidence type="ECO:0000256" key="4">
    <source>
        <dbReference type="ARBA" id="ARBA00023125"/>
    </source>
</evidence>
<sequence length="239" mass="27255">MDARQGFSLYAEQLQDRIYRYCVRIAGDRWEAEDLKQDVLLKLYRALENDPSREISHAYMYRIALNAWRDKIRKKGSIRHEVFDPAAIDRGEPDLRLETRELLETLADRLSPRALVILLLMDAFGFTAKETGVMIGAAEGAVQVTLGRARGRLKKLAGRLAFDHNGSGPERTRAEQAEYGRLDFEALVEAFRRRDAKAICLSYRGLVQRQAFVSNVQLAGGKMFFYFTDPDGNRFMVTG</sequence>